<dbReference type="Proteomes" id="UP001500063">
    <property type="component" value="Unassembled WGS sequence"/>
</dbReference>
<evidence type="ECO:0000256" key="3">
    <source>
        <dbReference type="ARBA" id="ARBA00022781"/>
    </source>
</evidence>
<dbReference type="NCBIfam" id="NF009967">
    <property type="entry name" value="PRK13430.1"/>
    <property type="match status" value="1"/>
</dbReference>
<dbReference type="HAMAP" id="MF_01416">
    <property type="entry name" value="ATP_synth_delta_bact"/>
    <property type="match status" value="1"/>
</dbReference>
<dbReference type="Pfam" id="PF00213">
    <property type="entry name" value="OSCP"/>
    <property type="match status" value="1"/>
</dbReference>
<evidence type="ECO:0000256" key="5">
    <source>
        <dbReference type="ARBA" id="ARBA00023136"/>
    </source>
</evidence>
<keyword evidence="10" id="KW-1185">Reference proteome</keyword>
<dbReference type="InterPro" id="IPR020781">
    <property type="entry name" value="ATPase_OSCP/d_CS"/>
</dbReference>
<comment type="caution">
    <text evidence="9">The sequence shown here is derived from an EMBL/GenBank/DDBJ whole genome shotgun (WGS) entry which is preliminary data.</text>
</comment>
<dbReference type="PROSITE" id="PS00389">
    <property type="entry name" value="ATPASE_DELTA"/>
    <property type="match status" value="1"/>
</dbReference>
<protein>
    <recommendedName>
        <fullName evidence="8">ATP synthase subunit delta</fullName>
    </recommendedName>
    <alternativeName>
        <fullName evidence="8">ATP synthase F(1) sector subunit delta</fullName>
    </alternativeName>
    <alternativeName>
        <fullName evidence="8">F-type ATPase subunit delta</fullName>
        <shortName evidence="8">F-ATPase subunit delta</shortName>
    </alternativeName>
</protein>
<keyword evidence="4 8" id="KW-0406">Ion transport</keyword>
<proteinExistence type="inferred from homology"/>
<comment type="function">
    <text evidence="8">F(1)F(0) ATP synthase produces ATP from ADP in the presence of a proton or sodium gradient. F-type ATPases consist of two structural domains, F(1) containing the extramembraneous catalytic core and F(0) containing the membrane proton channel, linked together by a central stalk and a peripheral stalk. During catalysis, ATP synthesis in the catalytic domain of F(1) is coupled via a rotary mechanism of the central stalk subunits to proton translocation.</text>
</comment>
<gene>
    <name evidence="8" type="primary">atpH</name>
    <name evidence="9" type="ORF">GCM10010319_42310</name>
</gene>
<reference evidence="9 10" key="1">
    <citation type="journal article" date="2019" name="Int. J. Syst. Evol. Microbiol.">
        <title>The Global Catalogue of Microorganisms (GCM) 10K type strain sequencing project: providing services to taxonomists for standard genome sequencing and annotation.</title>
        <authorList>
            <consortium name="The Broad Institute Genomics Platform"/>
            <consortium name="The Broad Institute Genome Sequencing Center for Infectious Disease"/>
            <person name="Wu L."/>
            <person name="Ma J."/>
        </authorList>
    </citation>
    <scope>NUCLEOTIDE SEQUENCE [LARGE SCALE GENOMIC DNA]</scope>
    <source>
        <strain evidence="9 10">JCM 4565</strain>
    </source>
</reference>
<dbReference type="InterPro" id="IPR000711">
    <property type="entry name" value="ATPase_OSCP/dsu"/>
</dbReference>
<dbReference type="RefSeq" id="WP_344119894.1">
    <property type="nucleotide sequence ID" value="NZ_BAAABW010000024.1"/>
</dbReference>
<keyword evidence="2 8" id="KW-0813">Transport</keyword>
<comment type="function">
    <text evidence="8">This protein is part of the stalk that links CF(0) to CF(1). It either transmits conformational changes from CF(0) to CF(1) or is implicated in proton conduction.</text>
</comment>
<name>A0ABN0XCR3_9ACTN</name>
<evidence type="ECO:0000256" key="1">
    <source>
        <dbReference type="ARBA" id="ARBA00004370"/>
    </source>
</evidence>
<keyword evidence="6 8" id="KW-0139">CF(1)</keyword>
<dbReference type="EMBL" id="BAAABW010000024">
    <property type="protein sequence ID" value="GAA0360415.1"/>
    <property type="molecule type" value="Genomic_DNA"/>
</dbReference>
<dbReference type="PANTHER" id="PTHR11910">
    <property type="entry name" value="ATP SYNTHASE DELTA CHAIN"/>
    <property type="match status" value="1"/>
</dbReference>
<keyword evidence="3 8" id="KW-0375">Hydrogen ion transport</keyword>
<comment type="subcellular location">
    <subcellularLocation>
        <location evidence="8">Cell membrane</location>
        <topology evidence="8">Peripheral membrane protein</topology>
    </subcellularLocation>
    <subcellularLocation>
        <location evidence="1">Membrane</location>
    </subcellularLocation>
</comment>
<keyword evidence="7 8" id="KW-0066">ATP synthesis</keyword>
<sequence>MSGASREALASARERLDALADNSPRFAGETPSSVTAAAQLAEELAAVTGLLDREVSLRRVLTDPAQSGEAKAELARRLLGTQVGGETADLVAGMVRSRWSRSRDLVDALEELASGADLVAAERTGVLDDVEDELFRFGRIVSGSPELRSALTDKVANRTAKTGLVSELLGGRANPVTERLVIRLVGQPRGRSLEAGLNALSKLAADRRDRMVAVVTSAVPLSDAQKQRLGDSLAKLYGRRVHLNMDVDPEILGGVQVRIGDEVINGSIADRLAEAERRMAG</sequence>
<comment type="similarity">
    <text evidence="8">Belongs to the ATPase delta chain family.</text>
</comment>
<keyword evidence="5 8" id="KW-0472">Membrane</keyword>
<evidence type="ECO:0000313" key="10">
    <source>
        <dbReference type="Proteomes" id="UP001500063"/>
    </source>
</evidence>
<evidence type="ECO:0000256" key="2">
    <source>
        <dbReference type="ARBA" id="ARBA00022448"/>
    </source>
</evidence>
<evidence type="ECO:0000256" key="8">
    <source>
        <dbReference type="HAMAP-Rule" id="MF_01416"/>
    </source>
</evidence>
<evidence type="ECO:0000256" key="7">
    <source>
        <dbReference type="ARBA" id="ARBA00023310"/>
    </source>
</evidence>
<evidence type="ECO:0000313" key="9">
    <source>
        <dbReference type="EMBL" id="GAA0360415.1"/>
    </source>
</evidence>
<dbReference type="NCBIfam" id="TIGR01145">
    <property type="entry name" value="ATP_synt_delta"/>
    <property type="match status" value="1"/>
</dbReference>
<evidence type="ECO:0000256" key="4">
    <source>
        <dbReference type="ARBA" id="ARBA00023065"/>
    </source>
</evidence>
<accession>A0ABN0XCR3</accession>
<evidence type="ECO:0000256" key="6">
    <source>
        <dbReference type="ARBA" id="ARBA00023196"/>
    </source>
</evidence>
<organism evidence="9 10">
    <name type="scientific">Streptomyces blastmyceticus</name>
    <dbReference type="NCBI Taxonomy" id="68180"/>
    <lineage>
        <taxon>Bacteria</taxon>
        <taxon>Bacillati</taxon>
        <taxon>Actinomycetota</taxon>
        <taxon>Actinomycetes</taxon>
        <taxon>Kitasatosporales</taxon>
        <taxon>Streptomycetaceae</taxon>
        <taxon>Streptomyces</taxon>
    </lineage>
</organism>
<keyword evidence="8" id="KW-1003">Cell membrane</keyword>